<reference evidence="15" key="1">
    <citation type="submission" date="2018-10" db="EMBL/GenBank/DDBJ databases">
        <title>Improved assembly of the deer mouse Peromyscus maniculatus genome.</title>
        <authorList>
            <person name="Lassance J.-M."/>
            <person name="Hoekstra H.E."/>
        </authorList>
    </citation>
    <scope>NUCLEOTIDE SEQUENCE [LARGE SCALE GENOMIC DNA]</scope>
</reference>
<evidence type="ECO:0000256" key="7">
    <source>
        <dbReference type="ARBA" id="ARBA00023040"/>
    </source>
</evidence>
<evidence type="ECO:0000256" key="13">
    <source>
        <dbReference type="SAM" id="Phobius"/>
    </source>
</evidence>
<dbReference type="PANTHER" id="PTHR11394:SF27">
    <property type="entry name" value="TASTE RECEPTOR TYPE 2 MEMBER 20"/>
    <property type="match status" value="1"/>
</dbReference>
<feature type="transmembrane region" description="Helical" evidence="13">
    <location>
        <begin position="228"/>
        <end position="248"/>
    </location>
</feature>
<dbReference type="Pfam" id="PF05296">
    <property type="entry name" value="TAS2R"/>
    <property type="match status" value="1"/>
</dbReference>
<keyword evidence="4 12" id="KW-0716">Sensory transduction</keyword>
<keyword evidence="15" id="KW-1185">Reference proteome</keyword>
<keyword evidence="6 13" id="KW-1133">Transmembrane helix</keyword>
<feature type="transmembrane region" description="Helical" evidence="13">
    <location>
        <begin position="45"/>
        <end position="67"/>
    </location>
</feature>
<dbReference type="InterPro" id="IPR007960">
    <property type="entry name" value="TAS2R"/>
</dbReference>
<accession>A0A8C8UH26</accession>
<keyword evidence="10 12" id="KW-0807">Transducer</keyword>
<protein>
    <recommendedName>
        <fullName evidence="12">Taste receptor type 2</fullName>
    </recommendedName>
</protein>
<dbReference type="Ensembl" id="ENSPEMT00000033596.1">
    <property type="protein sequence ID" value="ENSPEMP00000029198.1"/>
    <property type="gene ID" value="ENSPEMG00000030815.1"/>
</dbReference>
<evidence type="ECO:0000256" key="2">
    <source>
        <dbReference type="ARBA" id="ARBA00007376"/>
    </source>
</evidence>
<evidence type="ECO:0000256" key="12">
    <source>
        <dbReference type="RuleBase" id="RU004424"/>
    </source>
</evidence>
<feature type="transmembrane region" description="Helical" evidence="13">
    <location>
        <begin position="87"/>
        <end position="105"/>
    </location>
</feature>
<evidence type="ECO:0000256" key="4">
    <source>
        <dbReference type="ARBA" id="ARBA00022606"/>
    </source>
</evidence>
<evidence type="ECO:0000256" key="3">
    <source>
        <dbReference type="ARBA" id="ARBA00022480"/>
    </source>
</evidence>
<evidence type="ECO:0000256" key="1">
    <source>
        <dbReference type="ARBA" id="ARBA00004141"/>
    </source>
</evidence>
<evidence type="ECO:0000256" key="5">
    <source>
        <dbReference type="ARBA" id="ARBA00022692"/>
    </source>
</evidence>
<keyword evidence="3 12" id="KW-0919">Taste</keyword>
<dbReference type="GeneTree" id="ENSGT01150000286975"/>
<dbReference type="SUPFAM" id="SSF81321">
    <property type="entry name" value="Family A G protein-coupled receptor-like"/>
    <property type="match status" value="1"/>
</dbReference>
<dbReference type="GO" id="GO:0016020">
    <property type="term" value="C:membrane"/>
    <property type="evidence" value="ECO:0007669"/>
    <property type="project" value="UniProtKB-SubCell"/>
</dbReference>
<evidence type="ECO:0000313" key="15">
    <source>
        <dbReference type="Proteomes" id="UP000694547"/>
    </source>
</evidence>
<sequence>MRLNLSIITPHWEFLLGNCANIFIIIVNAIDYVKRRKISSADRIITALVISRIGLLWAMSMSLHSAVCTANTCHVQIRVLSHVTWTVSNHFSNWFGTILSMFYLLKIANFYNPLFLHLKRKTENVILVIFWGNFLLFVWCLGVVNINKIALVSNYEGNATLKNNLKDFIGLANIHLFGLINTIPFCISLTCVLLLIYSLGKHLRIMKFHGKGCQDPSTTVHIKALQTLVSFLLLYATYSLCVIISSWSSLNAPVFLLSITIGAVYPTGHSIILIWGNQKLKQASLSVLWWLKSCFGCLCRFPHCDLNAPCS</sequence>
<reference evidence="14" key="3">
    <citation type="submission" date="2025-09" db="UniProtKB">
        <authorList>
            <consortium name="Ensembl"/>
        </authorList>
    </citation>
    <scope>IDENTIFICATION</scope>
</reference>
<dbReference type="FunFam" id="1.20.1070.10:FF:000055">
    <property type="entry name" value="Taste receptor type 2"/>
    <property type="match status" value="1"/>
</dbReference>
<feature type="transmembrane region" description="Helical" evidence="13">
    <location>
        <begin position="254"/>
        <end position="275"/>
    </location>
</feature>
<reference evidence="14" key="2">
    <citation type="submission" date="2025-08" db="UniProtKB">
        <authorList>
            <consortium name="Ensembl"/>
        </authorList>
    </citation>
    <scope>IDENTIFICATION</scope>
</reference>
<proteinExistence type="inferred from homology"/>
<evidence type="ECO:0000256" key="11">
    <source>
        <dbReference type="RuleBase" id="RU004423"/>
    </source>
</evidence>
<comment type="subcellular location">
    <subcellularLocation>
        <location evidence="1 12">Membrane</location>
        <topology evidence="1 12">Multi-pass membrane protein</topology>
    </subcellularLocation>
</comment>
<dbReference type="GO" id="GO:0004930">
    <property type="term" value="F:G protein-coupled receptor activity"/>
    <property type="evidence" value="ECO:0007669"/>
    <property type="project" value="UniProtKB-KW"/>
</dbReference>
<evidence type="ECO:0000256" key="6">
    <source>
        <dbReference type="ARBA" id="ARBA00022989"/>
    </source>
</evidence>
<dbReference type="Proteomes" id="UP000694547">
    <property type="component" value="Unassembled WGS sequence"/>
</dbReference>
<dbReference type="CDD" id="cd15027">
    <property type="entry name" value="7tm_TAS2R43-like"/>
    <property type="match status" value="1"/>
</dbReference>
<feature type="transmembrane region" description="Helical" evidence="13">
    <location>
        <begin position="125"/>
        <end position="146"/>
    </location>
</feature>
<keyword evidence="7 12" id="KW-0297">G-protein coupled receptor</keyword>
<dbReference type="PANTHER" id="PTHR11394">
    <property type="entry name" value="TASTE RECEPTOR TYPE 2"/>
    <property type="match status" value="1"/>
</dbReference>
<feature type="transmembrane region" description="Helical" evidence="13">
    <location>
        <begin position="12"/>
        <end position="33"/>
    </location>
</feature>
<evidence type="ECO:0000313" key="14">
    <source>
        <dbReference type="Ensembl" id="ENSPEMP00000029198.1"/>
    </source>
</evidence>
<keyword evidence="8 12" id="KW-0472">Membrane</keyword>
<evidence type="ECO:0000256" key="8">
    <source>
        <dbReference type="ARBA" id="ARBA00023136"/>
    </source>
</evidence>
<comment type="similarity">
    <text evidence="2 11">Belongs to the G-protein coupled receptor T2R family.</text>
</comment>
<dbReference type="GO" id="GO:0033038">
    <property type="term" value="F:bitter taste receptor activity"/>
    <property type="evidence" value="ECO:0007669"/>
    <property type="project" value="InterPro"/>
</dbReference>
<dbReference type="AlphaFoldDB" id="A0A8C8UH26"/>
<keyword evidence="9 12" id="KW-0675">Receptor</keyword>
<evidence type="ECO:0000256" key="10">
    <source>
        <dbReference type="ARBA" id="ARBA00023224"/>
    </source>
</evidence>
<name>A0A8C8UH26_PERMB</name>
<evidence type="ECO:0000256" key="9">
    <source>
        <dbReference type="ARBA" id="ARBA00023170"/>
    </source>
</evidence>
<organism evidence="14 15">
    <name type="scientific">Peromyscus maniculatus bairdii</name>
    <name type="common">Prairie deer mouse</name>
    <dbReference type="NCBI Taxonomy" id="230844"/>
    <lineage>
        <taxon>Eukaryota</taxon>
        <taxon>Metazoa</taxon>
        <taxon>Chordata</taxon>
        <taxon>Craniata</taxon>
        <taxon>Vertebrata</taxon>
        <taxon>Euteleostomi</taxon>
        <taxon>Mammalia</taxon>
        <taxon>Eutheria</taxon>
        <taxon>Euarchontoglires</taxon>
        <taxon>Glires</taxon>
        <taxon>Rodentia</taxon>
        <taxon>Myomorpha</taxon>
        <taxon>Muroidea</taxon>
        <taxon>Cricetidae</taxon>
        <taxon>Neotominae</taxon>
        <taxon>Peromyscus</taxon>
    </lineage>
</organism>
<feature type="transmembrane region" description="Helical" evidence="13">
    <location>
        <begin position="174"/>
        <end position="197"/>
    </location>
</feature>
<keyword evidence="5 12" id="KW-0812">Transmembrane</keyword>